<protein>
    <submittedName>
        <fullName evidence="1">Uncharacterized protein</fullName>
    </submittedName>
</protein>
<evidence type="ECO:0000313" key="2">
    <source>
        <dbReference type="Proteomes" id="UP000821865"/>
    </source>
</evidence>
<accession>A0ACB8CII1</accession>
<comment type="caution">
    <text evidence="1">The sequence shown here is derived from an EMBL/GenBank/DDBJ whole genome shotgun (WGS) entry which is preliminary data.</text>
</comment>
<dbReference type="Proteomes" id="UP000821865">
    <property type="component" value="Chromosome 7"/>
</dbReference>
<sequence>MEGLTVSNLDGGRVVPPEGNGSPPPMESVSGVETRPPVGPVAQRPRKRAPTRRSTRQGCNGPGCVRLGEYAPKHLSDGFRLEWLAYSSEQPSRPSRDRFSDPGPSSAVTSDSAGAHTDSIGGGFPLPSGGTTRPPSSSSASRPRSSMACRLIAVILLVFVDPRGVAAAYYGVTIGPIKMLAHGFTGNVFAASEKSIYITDMNYDGKGPAAFFVAAPDATTPPDKMTKLEYDSGKTTKLDRYTKKDVTVTLPADHHWNEFGWFSVYCMDTKESHADIAITKTLAESLPVHIAAPPPKPADAPKDPTSKDDAGTLSALSVLTLSVGALVTALAVRRFFAGADPRVYGRILPGAFDRARRRRLTGGRVST</sequence>
<organism evidence="1 2">
    <name type="scientific">Dermacentor silvarum</name>
    <name type="common">Tick</name>
    <dbReference type="NCBI Taxonomy" id="543639"/>
    <lineage>
        <taxon>Eukaryota</taxon>
        <taxon>Metazoa</taxon>
        <taxon>Ecdysozoa</taxon>
        <taxon>Arthropoda</taxon>
        <taxon>Chelicerata</taxon>
        <taxon>Arachnida</taxon>
        <taxon>Acari</taxon>
        <taxon>Parasitiformes</taxon>
        <taxon>Ixodida</taxon>
        <taxon>Ixodoidea</taxon>
        <taxon>Ixodidae</taxon>
        <taxon>Rhipicephalinae</taxon>
        <taxon>Dermacentor</taxon>
    </lineage>
</organism>
<keyword evidence="2" id="KW-1185">Reference proteome</keyword>
<evidence type="ECO:0000313" key="1">
    <source>
        <dbReference type="EMBL" id="KAH7942468.1"/>
    </source>
</evidence>
<dbReference type="EMBL" id="CM023476">
    <property type="protein sequence ID" value="KAH7942468.1"/>
    <property type="molecule type" value="Genomic_DNA"/>
</dbReference>
<name>A0ACB8CII1_DERSI</name>
<proteinExistence type="predicted"/>
<reference evidence="1" key="1">
    <citation type="submission" date="2020-05" db="EMBL/GenBank/DDBJ databases">
        <title>Large-scale comparative analyses of tick genomes elucidate their genetic diversity and vector capacities.</title>
        <authorList>
            <person name="Jia N."/>
            <person name="Wang J."/>
            <person name="Shi W."/>
            <person name="Du L."/>
            <person name="Sun Y."/>
            <person name="Zhan W."/>
            <person name="Jiang J."/>
            <person name="Wang Q."/>
            <person name="Zhang B."/>
            <person name="Ji P."/>
            <person name="Sakyi L.B."/>
            <person name="Cui X."/>
            <person name="Yuan T."/>
            <person name="Jiang B."/>
            <person name="Yang W."/>
            <person name="Lam T.T.-Y."/>
            <person name="Chang Q."/>
            <person name="Ding S."/>
            <person name="Wang X."/>
            <person name="Zhu J."/>
            <person name="Ruan X."/>
            <person name="Zhao L."/>
            <person name="Wei J."/>
            <person name="Que T."/>
            <person name="Du C."/>
            <person name="Cheng J."/>
            <person name="Dai P."/>
            <person name="Han X."/>
            <person name="Huang E."/>
            <person name="Gao Y."/>
            <person name="Liu J."/>
            <person name="Shao H."/>
            <person name="Ye R."/>
            <person name="Li L."/>
            <person name="Wei W."/>
            <person name="Wang X."/>
            <person name="Wang C."/>
            <person name="Yang T."/>
            <person name="Huo Q."/>
            <person name="Li W."/>
            <person name="Guo W."/>
            <person name="Chen H."/>
            <person name="Zhou L."/>
            <person name="Ni X."/>
            <person name="Tian J."/>
            <person name="Zhou Y."/>
            <person name="Sheng Y."/>
            <person name="Liu T."/>
            <person name="Pan Y."/>
            <person name="Xia L."/>
            <person name="Li J."/>
            <person name="Zhao F."/>
            <person name="Cao W."/>
        </authorList>
    </citation>
    <scope>NUCLEOTIDE SEQUENCE</scope>
    <source>
        <strain evidence="1">Dsil-2018</strain>
    </source>
</reference>
<gene>
    <name evidence="1" type="ORF">HPB49_024508</name>
</gene>